<evidence type="ECO:0000256" key="8">
    <source>
        <dbReference type="ARBA" id="ARBA00023136"/>
    </source>
</evidence>
<name>A0ABV7P8X4_9PSEU</name>
<evidence type="ECO:0000313" key="12">
    <source>
        <dbReference type="EMBL" id="MFC3454382.1"/>
    </source>
</evidence>
<feature type="transmembrane region" description="Helical" evidence="10">
    <location>
        <begin position="295"/>
        <end position="318"/>
    </location>
</feature>
<comment type="subcellular location">
    <subcellularLocation>
        <location evidence="1 10">Cell membrane</location>
        <topology evidence="1 10">Multi-pass membrane protein</topology>
    </subcellularLocation>
</comment>
<evidence type="ECO:0000313" key="13">
    <source>
        <dbReference type="Proteomes" id="UP001595645"/>
    </source>
</evidence>
<dbReference type="Gene3D" id="6.10.140.1330">
    <property type="match status" value="1"/>
</dbReference>
<proteinExistence type="inferred from homology"/>
<dbReference type="NCBIfam" id="TIGR00831">
    <property type="entry name" value="a_cpa1"/>
    <property type="match status" value="1"/>
</dbReference>
<keyword evidence="9 10" id="KW-0739">Sodium transport</keyword>
<gene>
    <name evidence="12" type="ORF">ACFOSH_33525</name>
</gene>
<keyword evidence="8 10" id="KW-0472">Membrane</keyword>
<evidence type="ECO:0000256" key="10">
    <source>
        <dbReference type="RuleBase" id="RU366002"/>
    </source>
</evidence>
<protein>
    <submittedName>
        <fullName evidence="12">Na+/H+ antiporter</fullName>
    </submittedName>
</protein>
<dbReference type="Pfam" id="PF00999">
    <property type="entry name" value="Na_H_Exchanger"/>
    <property type="match status" value="1"/>
</dbReference>
<keyword evidence="13" id="KW-1185">Reference proteome</keyword>
<sequence length="541" mass="56816">MLGVIGFVLAMLGVIVVVGAISHRLGLPDPVLLTVVGLVYALLPGPNLHLEPEFVLDVILPPLLYNAALGSSLLAIRSRLRSVVSLSVLLVLVTAFAVGGLLTWLVPVIPLAAAIALGAAVAPPDPVAALAVGRRVGLPAKLSTLIEGEGLLNDATALTIYKMALAVAIGGSFSFGLATGEFALATIGGLLVGVVVAFLVRISRRVLADPLSANAVSLATPFAAYVLGETIHGSGVLAVVVAGLIIGHQTPRLQTGASRLQTGAVWSLVNYLLEGFVFLLIGQQLPAVIAGLGGYPVSSVILTAVVTVGAVLLVRPLWLVLTQLFPRRLHARLGSADETGEASERALTGKEIAGLSWAGTRGVITLAAAFAIPAVTADGSPFPARDLLLFSAFLVVLVTLVGQGVTFGPLLKRLGLRADVQDQARLRNQARSAAIDAALARLEQLIDEEDVPDEAVAAMRKNLEGRQRRYRARLAYLEDNPLTPRAPGYEAAVRARHSIIEAQREELLRWRDAGRLPDASLRILQTELDHEENALMPSSGK</sequence>
<keyword evidence="7 10" id="KW-0406">Ion transport</keyword>
<feature type="transmembrane region" description="Helical" evidence="10">
    <location>
        <begin position="83"/>
        <end position="105"/>
    </location>
</feature>
<feature type="transmembrane region" description="Helical" evidence="10">
    <location>
        <begin position="387"/>
        <end position="411"/>
    </location>
</feature>
<feature type="transmembrane region" description="Helical" evidence="10">
    <location>
        <begin position="355"/>
        <end position="375"/>
    </location>
</feature>
<evidence type="ECO:0000256" key="7">
    <source>
        <dbReference type="ARBA" id="ARBA00023065"/>
    </source>
</evidence>
<feature type="domain" description="Cation/H+ exchanger transmembrane" evidence="11">
    <location>
        <begin position="15"/>
        <end position="412"/>
    </location>
</feature>
<dbReference type="InterPro" id="IPR004705">
    <property type="entry name" value="Cation/H_exchanger_CPA1_bac"/>
</dbReference>
<evidence type="ECO:0000256" key="9">
    <source>
        <dbReference type="ARBA" id="ARBA00023201"/>
    </source>
</evidence>
<keyword evidence="2 10" id="KW-0813">Transport</keyword>
<comment type="similarity">
    <text evidence="10">Belongs to the monovalent cation:proton antiporter 1 (CPA1) transporter (TC 2.A.36) family.</text>
</comment>
<dbReference type="Proteomes" id="UP001595645">
    <property type="component" value="Unassembled WGS sequence"/>
</dbReference>
<feature type="transmembrane region" description="Helical" evidence="10">
    <location>
        <begin position="268"/>
        <end position="289"/>
    </location>
</feature>
<keyword evidence="3 10" id="KW-1003">Cell membrane</keyword>
<evidence type="ECO:0000256" key="6">
    <source>
        <dbReference type="ARBA" id="ARBA00023053"/>
    </source>
</evidence>
<accession>A0ABV7P8X4</accession>
<evidence type="ECO:0000256" key="5">
    <source>
        <dbReference type="ARBA" id="ARBA00022989"/>
    </source>
</evidence>
<feature type="transmembrane region" description="Helical" evidence="10">
    <location>
        <begin position="54"/>
        <end position="76"/>
    </location>
</feature>
<evidence type="ECO:0000259" key="11">
    <source>
        <dbReference type="Pfam" id="PF00999"/>
    </source>
</evidence>
<evidence type="ECO:0000256" key="3">
    <source>
        <dbReference type="ARBA" id="ARBA00022475"/>
    </source>
</evidence>
<feature type="transmembrane region" description="Helical" evidence="10">
    <location>
        <begin position="182"/>
        <end position="202"/>
    </location>
</feature>
<dbReference type="InterPro" id="IPR006153">
    <property type="entry name" value="Cation/H_exchanger_TM"/>
</dbReference>
<comment type="caution">
    <text evidence="10">Lacks conserved residue(s) required for the propagation of feature annotation.</text>
</comment>
<dbReference type="PANTHER" id="PTHR10110">
    <property type="entry name" value="SODIUM/HYDROGEN EXCHANGER"/>
    <property type="match status" value="1"/>
</dbReference>
<dbReference type="EMBL" id="JBHRWK010000063">
    <property type="protein sequence ID" value="MFC3454382.1"/>
    <property type="molecule type" value="Genomic_DNA"/>
</dbReference>
<comment type="caution">
    <text evidence="12">The sequence shown here is derived from an EMBL/GenBank/DDBJ whole genome shotgun (WGS) entry which is preliminary data.</text>
</comment>
<comment type="function">
    <text evidence="10">Na(+)/H(+) antiporter that extrudes sodium in exchange for external protons.</text>
</comment>
<keyword evidence="5 10" id="KW-1133">Transmembrane helix</keyword>
<dbReference type="PANTHER" id="PTHR10110:SF86">
    <property type="entry name" value="SODIUM_HYDROGEN EXCHANGER 7"/>
    <property type="match status" value="1"/>
</dbReference>
<organism evidence="12 13">
    <name type="scientific">Amycolatopsis speibonae</name>
    <dbReference type="NCBI Taxonomy" id="1450224"/>
    <lineage>
        <taxon>Bacteria</taxon>
        <taxon>Bacillati</taxon>
        <taxon>Actinomycetota</taxon>
        <taxon>Actinomycetes</taxon>
        <taxon>Pseudonocardiales</taxon>
        <taxon>Pseudonocardiaceae</taxon>
        <taxon>Amycolatopsis</taxon>
    </lineage>
</organism>
<evidence type="ECO:0000256" key="4">
    <source>
        <dbReference type="ARBA" id="ARBA00022692"/>
    </source>
</evidence>
<keyword evidence="4 10" id="KW-0812">Transmembrane</keyword>
<dbReference type="RefSeq" id="WP_378243846.1">
    <property type="nucleotide sequence ID" value="NZ_JBHRWK010000063.1"/>
</dbReference>
<dbReference type="InterPro" id="IPR018422">
    <property type="entry name" value="Cation/H_exchanger_CPA1"/>
</dbReference>
<keyword evidence="10" id="KW-0050">Antiport</keyword>
<reference evidence="13" key="1">
    <citation type="journal article" date="2019" name="Int. J. Syst. Evol. Microbiol.">
        <title>The Global Catalogue of Microorganisms (GCM) 10K type strain sequencing project: providing services to taxonomists for standard genome sequencing and annotation.</title>
        <authorList>
            <consortium name="The Broad Institute Genomics Platform"/>
            <consortium name="The Broad Institute Genome Sequencing Center for Infectious Disease"/>
            <person name="Wu L."/>
            <person name="Ma J."/>
        </authorList>
    </citation>
    <scope>NUCLEOTIDE SEQUENCE [LARGE SCALE GENOMIC DNA]</scope>
    <source>
        <strain evidence="13">CGMCC 4.7676</strain>
    </source>
</reference>
<feature type="transmembrane region" description="Helical" evidence="10">
    <location>
        <begin position="222"/>
        <end position="247"/>
    </location>
</feature>
<keyword evidence="6 10" id="KW-0915">Sodium</keyword>
<evidence type="ECO:0000256" key="1">
    <source>
        <dbReference type="ARBA" id="ARBA00004651"/>
    </source>
</evidence>
<feature type="transmembrane region" description="Helical" evidence="10">
    <location>
        <begin position="6"/>
        <end position="23"/>
    </location>
</feature>
<evidence type="ECO:0000256" key="2">
    <source>
        <dbReference type="ARBA" id="ARBA00022448"/>
    </source>
</evidence>